<dbReference type="PANTHER" id="PTHR11933:SF6">
    <property type="entry name" value="THIL AANH DOMAIN-CONTAINING PROTEIN"/>
    <property type="match status" value="1"/>
</dbReference>
<sequence>MSKGVLLLSGGLDSTLSGLLLRRMGVELVALHLESPFGCDSMAETMAKEIGIPLVVRPKGEAFLDMLGHPRYGYGSAMNPCVDCRIHMFRMGRSFMEEVGASFLVTGEVLGQRPMSQKKRAIVSIDADSGMEGLVLRPLSARLLPETLPERDGTVDRKKLFGWAGRSRKPQLALAARLGLSTIPSPAGGCLLTDSHFNDRIGDFVRIDWSTEKEAGSRREAVASILRYGRHFRFEEGEWVVVGRSLEDNRNLERHIRGAGVAFRPEGFDGPLVCLLSDPPVPVARMEELAVGALHAFGGGKVPDGPLSVKVLSKEGERPHTLPMLSPERHHLRDKTVWMARWRQ</sequence>
<dbReference type="InterPro" id="IPR059101">
    <property type="entry name" value="NFACT-R_2"/>
</dbReference>
<proteinExistence type="predicted"/>
<protein>
    <submittedName>
        <fullName evidence="2">Thiamine biosynthesis protein</fullName>
    </submittedName>
</protein>
<name>C6HXU2_9BACT</name>
<organism evidence="2 3">
    <name type="scientific">Leptospirillum ferrodiazotrophum</name>
    <dbReference type="NCBI Taxonomy" id="412449"/>
    <lineage>
        <taxon>Bacteria</taxon>
        <taxon>Pseudomonadati</taxon>
        <taxon>Nitrospirota</taxon>
        <taxon>Nitrospiria</taxon>
        <taxon>Nitrospirales</taxon>
        <taxon>Nitrospiraceae</taxon>
        <taxon>Leptospirillum</taxon>
    </lineage>
</organism>
<dbReference type="Proteomes" id="UP000009374">
    <property type="component" value="Unassembled WGS sequence"/>
</dbReference>
<feature type="domain" description="NFACT protein RNA binding" evidence="1">
    <location>
        <begin position="229"/>
        <end position="318"/>
    </location>
</feature>
<dbReference type="Gene3D" id="3.40.50.620">
    <property type="entry name" value="HUPs"/>
    <property type="match status" value="1"/>
</dbReference>
<dbReference type="SUPFAM" id="SSF52402">
    <property type="entry name" value="Adenine nucleotide alpha hydrolases-like"/>
    <property type="match status" value="1"/>
</dbReference>
<dbReference type="InterPro" id="IPR014729">
    <property type="entry name" value="Rossmann-like_a/b/a_fold"/>
</dbReference>
<reference evidence="2 3" key="1">
    <citation type="journal article" date="2009" name="Appl. Environ. Microbiol.">
        <title>Community genomic and proteomic analyses of chemoautotrophic iron-oxidizing "Leptospirillum rubarum" (Group II) and "Leptospirillum ferrodiazotrophum" (Group III) bacteria in acid mine drainage biofilms.</title>
        <authorList>
            <person name="Goltsman D.S."/>
            <person name="Denef V.J."/>
            <person name="Singer S.W."/>
            <person name="VerBerkmoes N.C."/>
            <person name="Lefsrud M."/>
            <person name="Mueller R.S."/>
            <person name="Dick G.J."/>
            <person name="Sun C.L."/>
            <person name="Wheeler K.E."/>
            <person name="Zemla A."/>
            <person name="Baker B.J."/>
            <person name="Hauser L."/>
            <person name="Land M."/>
            <person name="Shah M.B."/>
            <person name="Thelen M.P."/>
            <person name="Hettich R.L."/>
            <person name="Banfield J.F."/>
        </authorList>
    </citation>
    <scope>NUCLEOTIDE SEQUENCE [LARGE SCALE GENOMIC DNA]</scope>
</reference>
<evidence type="ECO:0000313" key="2">
    <source>
        <dbReference type="EMBL" id="EES52554.1"/>
    </source>
</evidence>
<evidence type="ECO:0000259" key="1">
    <source>
        <dbReference type="Pfam" id="PF18297"/>
    </source>
</evidence>
<keyword evidence="3" id="KW-1185">Reference proteome</keyword>
<dbReference type="EMBL" id="GG693875">
    <property type="protein sequence ID" value="EES52554.1"/>
    <property type="molecule type" value="Genomic_DNA"/>
</dbReference>
<dbReference type="Pfam" id="PF18297">
    <property type="entry name" value="NFACT-R_2"/>
    <property type="match status" value="1"/>
</dbReference>
<dbReference type="PANTHER" id="PTHR11933">
    <property type="entry name" value="TRNA 5-METHYLAMINOMETHYL-2-THIOURIDYLATE -METHYLTRANSFERASE"/>
    <property type="match status" value="1"/>
</dbReference>
<dbReference type="AlphaFoldDB" id="C6HXU2"/>
<gene>
    <name evidence="2" type="ORF">UBAL3_93200055</name>
</gene>
<evidence type="ECO:0000313" key="3">
    <source>
        <dbReference type="Proteomes" id="UP000009374"/>
    </source>
</evidence>
<accession>C6HXU2</accession>